<proteinExistence type="predicted"/>
<evidence type="ECO:0000313" key="1">
    <source>
        <dbReference type="EMBL" id="MDR7385605.1"/>
    </source>
</evidence>
<sequence>MTYQVEHPEFWSLEDSDLGYDVSHWVAQLGIRAISQSDGRPR</sequence>
<dbReference type="EMBL" id="JAVDYE010000001">
    <property type="protein sequence ID" value="MDR7385605.1"/>
    <property type="molecule type" value="Genomic_DNA"/>
</dbReference>
<name>A0ABU2CW94_9MICO</name>
<reference evidence="1 2" key="1">
    <citation type="submission" date="2023-07" db="EMBL/GenBank/DDBJ databases">
        <title>Sequencing the genomes of 1000 actinobacteria strains.</title>
        <authorList>
            <person name="Klenk H.-P."/>
        </authorList>
    </citation>
    <scope>NUCLEOTIDE SEQUENCE [LARGE SCALE GENOMIC DNA]</scope>
    <source>
        <strain evidence="1 2">DSM 45554</strain>
    </source>
</reference>
<keyword evidence="2" id="KW-1185">Reference proteome</keyword>
<protein>
    <submittedName>
        <fullName evidence="1">Uncharacterized protein</fullName>
    </submittedName>
</protein>
<evidence type="ECO:0000313" key="2">
    <source>
        <dbReference type="Proteomes" id="UP001183585"/>
    </source>
</evidence>
<accession>A0ABU2CW94</accession>
<comment type="caution">
    <text evidence="1">The sequence shown here is derived from an EMBL/GenBank/DDBJ whole genome shotgun (WGS) entry which is preliminary data.</text>
</comment>
<dbReference type="RefSeq" id="WP_310243140.1">
    <property type="nucleotide sequence ID" value="NZ_JAVDYE010000001.1"/>
</dbReference>
<gene>
    <name evidence="1" type="ORF">J2S48_005120</name>
</gene>
<dbReference type="Proteomes" id="UP001183585">
    <property type="component" value="Unassembled WGS sequence"/>
</dbReference>
<organism evidence="1 2">
    <name type="scientific">Promicromonospora iranensis</name>
    <dbReference type="NCBI Taxonomy" id="1105144"/>
    <lineage>
        <taxon>Bacteria</taxon>
        <taxon>Bacillati</taxon>
        <taxon>Actinomycetota</taxon>
        <taxon>Actinomycetes</taxon>
        <taxon>Micrococcales</taxon>
        <taxon>Promicromonosporaceae</taxon>
        <taxon>Promicromonospora</taxon>
    </lineage>
</organism>